<accession>A0A1I2FCR6</accession>
<gene>
    <name evidence="2" type="ORF">SAMN02787118_103383</name>
</gene>
<dbReference type="AlphaFoldDB" id="A0A1I2FCR6"/>
<organism evidence="2 3">
    <name type="scientific">Streptomyces mirabilis</name>
    <dbReference type="NCBI Taxonomy" id="68239"/>
    <lineage>
        <taxon>Bacteria</taxon>
        <taxon>Bacillati</taxon>
        <taxon>Actinomycetota</taxon>
        <taxon>Actinomycetes</taxon>
        <taxon>Kitasatosporales</taxon>
        <taxon>Streptomycetaceae</taxon>
        <taxon>Streptomyces</taxon>
    </lineage>
</organism>
<dbReference type="EMBL" id="FONR01000003">
    <property type="protein sequence ID" value="SFF02689.1"/>
    <property type="molecule type" value="Genomic_DNA"/>
</dbReference>
<name>A0A1I2FCR6_9ACTN</name>
<protein>
    <submittedName>
        <fullName evidence="2">Uncharacterized protein</fullName>
    </submittedName>
</protein>
<reference evidence="2 3" key="1">
    <citation type="submission" date="2016-10" db="EMBL/GenBank/DDBJ databases">
        <authorList>
            <person name="de Groot N.N."/>
        </authorList>
    </citation>
    <scope>NUCLEOTIDE SEQUENCE [LARGE SCALE GENOMIC DNA]</scope>
    <source>
        <strain evidence="2 3">OK461</strain>
    </source>
</reference>
<feature type="region of interest" description="Disordered" evidence="1">
    <location>
        <begin position="1"/>
        <end position="36"/>
    </location>
</feature>
<proteinExistence type="predicted"/>
<feature type="region of interest" description="Disordered" evidence="1">
    <location>
        <begin position="204"/>
        <end position="223"/>
    </location>
</feature>
<evidence type="ECO:0000313" key="2">
    <source>
        <dbReference type="EMBL" id="SFF02689.1"/>
    </source>
</evidence>
<evidence type="ECO:0000256" key="1">
    <source>
        <dbReference type="SAM" id="MobiDB-lite"/>
    </source>
</evidence>
<dbReference type="Proteomes" id="UP000181942">
    <property type="component" value="Unassembled WGS sequence"/>
</dbReference>
<evidence type="ECO:0000313" key="3">
    <source>
        <dbReference type="Proteomes" id="UP000181942"/>
    </source>
</evidence>
<sequence length="309" mass="33220">MPVSATSPTPYCPNTPDKARRSSARPSGQRARGAGDFIGGRIAVAPAAPGSDRISSVTRVEAVGIDVPSHPVADTFGPKPVELSRLSFHHSSKFRFGPGRLTQAIDAEEHEGSRPDGLRQRVLPPLDVRLTADTPTSVSPQFEKAEADAPVASRLVPSTFPFDVRRPSVIPRRAFHMPNQTLTWCFSVPPAGFEPATPALGVRSPEPSAWVPSPRQSAVNAPGGAQDRCGLLTLPSESAVTTTSPRSNLGGRPTLGSLCLSPAAMVRRCVWLSAAVSALSRSQTLTMRRYRRLRPKRRLPLFVFRPVNC</sequence>